<evidence type="ECO:0000313" key="3">
    <source>
        <dbReference type="Proteomes" id="UP000198582"/>
    </source>
</evidence>
<dbReference type="AlphaFoldDB" id="A0A1H8YMI5"/>
<accession>A0A1H8YMI5</accession>
<proteinExistence type="predicted"/>
<dbReference type="Proteomes" id="UP000198582">
    <property type="component" value="Unassembled WGS sequence"/>
</dbReference>
<sequence>MLGENQPDAIADRKIGYLRPHRVDDAGAVLARRHFIEQQRSDSESPIGGIDSGTHQADPNFARTGLGNVALGQRQNVGGAGASVDDGSQVETPD</sequence>
<keyword evidence="3" id="KW-1185">Reference proteome</keyword>
<gene>
    <name evidence="2" type="ORF">SAMN04489732_1266</name>
</gene>
<evidence type="ECO:0000313" key="2">
    <source>
        <dbReference type="EMBL" id="SEP53283.1"/>
    </source>
</evidence>
<reference evidence="2 3" key="1">
    <citation type="submission" date="2016-10" db="EMBL/GenBank/DDBJ databases">
        <authorList>
            <person name="de Groot N.N."/>
        </authorList>
    </citation>
    <scope>NUCLEOTIDE SEQUENCE [LARGE SCALE GENOMIC DNA]</scope>
    <source>
        <strain evidence="2 3">DSM 44993</strain>
    </source>
</reference>
<evidence type="ECO:0000256" key="1">
    <source>
        <dbReference type="SAM" id="MobiDB-lite"/>
    </source>
</evidence>
<feature type="region of interest" description="Disordered" evidence="1">
    <location>
        <begin position="37"/>
        <end position="94"/>
    </location>
</feature>
<organism evidence="2 3">
    <name type="scientific">Amycolatopsis saalfeldensis</name>
    <dbReference type="NCBI Taxonomy" id="394193"/>
    <lineage>
        <taxon>Bacteria</taxon>
        <taxon>Bacillati</taxon>
        <taxon>Actinomycetota</taxon>
        <taxon>Actinomycetes</taxon>
        <taxon>Pseudonocardiales</taxon>
        <taxon>Pseudonocardiaceae</taxon>
        <taxon>Amycolatopsis</taxon>
    </lineage>
</organism>
<protein>
    <submittedName>
        <fullName evidence="2">Uncharacterized protein</fullName>
    </submittedName>
</protein>
<name>A0A1H8YMI5_9PSEU</name>
<dbReference type="EMBL" id="FOEF01000026">
    <property type="protein sequence ID" value="SEP53283.1"/>
    <property type="molecule type" value="Genomic_DNA"/>
</dbReference>